<evidence type="ECO:0000313" key="3">
    <source>
        <dbReference type="Proteomes" id="UP000287502"/>
    </source>
</evidence>
<dbReference type="RefSeq" id="WP_128465322.1">
    <property type="nucleotide sequence ID" value="NZ_CP035108.1"/>
</dbReference>
<protein>
    <submittedName>
        <fullName evidence="2">Uncharacterized protein</fullName>
    </submittedName>
</protein>
<keyword evidence="3" id="KW-1185">Reference proteome</keyword>
<evidence type="ECO:0000256" key="1">
    <source>
        <dbReference type="SAM" id="Phobius"/>
    </source>
</evidence>
<name>A0A3R5UX83_9BACT</name>
<keyword evidence="1" id="KW-0472">Membrane</keyword>
<keyword evidence="1" id="KW-0812">Transmembrane</keyword>
<evidence type="ECO:0000313" key="2">
    <source>
        <dbReference type="EMBL" id="QAR32035.1"/>
    </source>
</evidence>
<dbReference type="AlphaFoldDB" id="A0A3R5UX83"/>
<dbReference type="Proteomes" id="UP000287502">
    <property type="component" value="Chromosome"/>
</dbReference>
<accession>A0A3R5UX83</accession>
<gene>
    <name evidence="2" type="ORF">EP073_01040</name>
</gene>
<dbReference type="EMBL" id="CP035108">
    <property type="protein sequence ID" value="QAR32035.1"/>
    <property type="molecule type" value="Genomic_DNA"/>
</dbReference>
<proteinExistence type="predicted"/>
<dbReference type="OrthoDB" id="1444551at2"/>
<sequence>MKEIELIISSLIVIAGWIFNGWWSSKRAVQDDKRKIITSHLIDAYRILNNEVAHRKSTEERNKKLESLIGAIQLFGNEEQIELAKKLAYDIAEGGIFELDPLINSLRDSLRKSLNLKHIQGNVTWVRFNDNDVNKRNQD</sequence>
<dbReference type="KEGG" id="gtl:EP073_01040"/>
<feature type="transmembrane region" description="Helical" evidence="1">
    <location>
        <begin position="6"/>
        <end position="25"/>
    </location>
</feature>
<keyword evidence="1" id="KW-1133">Transmembrane helix</keyword>
<organism evidence="2 3">
    <name type="scientific">Geovibrio thiophilus</name>
    <dbReference type="NCBI Taxonomy" id="139438"/>
    <lineage>
        <taxon>Bacteria</taxon>
        <taxon>Pseudomonadati</taxon>
        <taxon>Deferribacterota</taxon>
        <taxon>Deferribacteres</taxon>
        <taxon>Deferribacterales</taxon>
        <taxon>Geovibrionaceae</taxon>
        <taxon>Geovibrio</taxon>
    </lineage>
</organism>
<reference evidence="2 3" key="1">
    <citation type="submission" date="2019-01" db="EMBL/GenBank/DDBJ databases">
        <title>Geovibrio thiophilus DSM 11263, complete genome.</title>
        <authorList>
            <person name="Spring S."/>
            <person name="Bunk B."/>
            <person name="Sproer C."/>
        </authorList>
    </citation>
    <scope>NUCLEOTIDE SEQUENCE [LARGE SCALE GENOMIC DNA]</scope>
    <source>
        <strain evidence="2 3">DSM 11263</strain>
    </source>
</reference>